<organism evidence="10 11">
    <name type="scientific">Metamycoplasma auris</name>
    <dbReference type="NCBI Taxonomy" id="51363"/>
    <lineage>
        <taxon>Bacteria</taxon>
        <taxon>Bacillati</taxon>
        <taxon>Mycoplasmatota</taxon>
        <taxon>Mycoplasmoidales</taxon>
        <taxon>Metamycoplasmataceae</taxon>
        <taxon>Metamycoplasma</taxon>
    </lineage>
</organism>
<comment type="function">
    <text evidence="6">This is 1 of the proteins that bind and probably mediate the attachment of the 5S RNA into the large ribosomal subunit, where it forms part of the central protuberance. In the 70S ribosome it contacts protein S13 of the 30S subunit (bridge B1b), connecting the 2 subunits; this bridge is implicated in subunit movement. Contacts the P site tRNA; the 5S rRNA and some of its associated proteins might help stabilize positioning of ribosome-bound tRNAs.</text>
</comment>
<feature type="domain" description="Large ribosomal subunit protein uL5 N-terminal" evidence="8">
    <location>
        <begin position="27"/>
        <end position="82"/>
    </location>
</feature>
<protein>
    <recommendedName>
        <fullName evidence="4 6">Large ribosomal subunit protein uL5</fullName>
    </recommendedName>
</protein>
<evidence type="ECO:0000313" key="11">
    <source>
        <dbReference type="Proteomes" id="UP000249646"/>
    </source>
</evidence>
<dbReference type="FunFam" id="3.30.1440.10:FF:000001">
    <property type="entry name" value="50S ribosomal protein L5"/>
    <property type="match status" value="1"/>
</dbReference>
<comment type="similarity">
    <text evidence="1 6 7">Belongs to the universal ribosomal protein uL5 family.</text>
</comment>
<dbReference type="OrthoDB" id="9806626at2"/>
<dbReference type="InterPro" id="IPR002132">
    <property type="entry name" value="Ribosomal_uL5"/>
</dbReference>
<keyword evidence="6" id="KW-0694">RNA-binding</keyword>
<reference evidence="10 11" key="1">
    <citation type="submission" date="2018-06" db="EMBL/GenBank/DDBJ databases">
        <title>Genomic Encyclopedia of Archaeal and Bacterial Type Strains, Phase II (KMG-II): from individual species to whole genera.</title>
        <authorList>
            <person name="Goeker M."/>
        </authorList>
    </citation>
    <scope>NUCLEOTIDE SEQUENCE [LARGE SCALE GENOMIC DNA]</scope>
    <source>
        <strain evidence="10 11">ATCC 51348</strain>
    </source>
</reference>
<keyword evidence="6" id="KW-0820">tRNA-binding</keyword>
<comment type="function">
    <text evidence="5">This is one of the proteins that bind and probably mediate the attachment of the 5S RNA into the large ribosomal subunit, where it forms part of the central protuberance. In the 70S ribosome it contacts protein S13 of the 30S subunit (bridge B1b), connecting the 2 subunits; this bridge is implicated in subunit movement. Contacts the P site tRNA; the 5S rRNA and some of its associated proteins might help stabilize positioning of ribosome-bound tRNAs.</text>
</comment>
<gene>
    <name evidence="6" type="primary">rplE</name>
    <name evidence="10" type="ORF">BCF89_101151</name>
</gene>
<keyword evidence="2 6" id="KW-0689">Ribosomal protein</keyword>
<dbReference type="InterPro" id="IPR022803">
    <property type="entry name" value="Ribosomal_uL5_dom_sf"/>
</dbReference>
<dbReference type="GO" id="GO:0005840">
    <property type="term" value="C:ribosome"/>
    <property type="evidence" value="ECO:0007669"/>
    <property type="project" value="UniProtKB-KW"/>
</dbReference>
<dbReference type="EMBL" id="QKUB01000001">
    <property type="protein sequence ID" value="PZW01619.1"/>
    <property type="molecule type" value="Genomic_DNA"/>
</dbReference>
<evidence type="ECO:0000256" key="3">
    <source>
        <dbReference type="ARBA" id="ARBA00023274"/>
    </source>
</evidence>
<dbReference type="InterPro" id="IPR031310">
    <property type="entry name" value="Ribosomal_uL5_N"/>
</dbReference>
<evidence type="ECO:0000259" key="8">
    <source>
        <dbReference type="Pfam" id="PF00281"/>
    </source>
</evidence>
<dbReference type="InterPro" id="IPR031309">
    <property type="entry name" value="Ribosomal_uL5_C"/>
</dbReference>
<dbReference type="RefSeq" id="WP_111518097.1">
    <property type="nucleotide sequence ID" value="NZ_QKUB01000001.1"/>
</dbReference>
<name>A0A2W7GWL9_9BACT</name>
<dbReference type="GO" id="GO:0006412">
    <property type="term" value="P:translation"/>
    <property type="evidence" value="ECO:0007669"/>
    <property type="project" value="UniProtKB-UniRule"/>
</dbReference>
<dbReference type="PIRSF" id="PIRSF002161">
    <property type="entry name" value="Ribosomal_L5"/>
    <property type="match status" value="1"/>
</dbReference>
<accession>A0A2W7GWL9</accession>
<sequence>MAKLELERKYLDEVRHELVKEFGYSSIMQAPRLQKIIINMTAGNEVSNSKAIEEVMVELAQITGQKPYQTKAKKSLASWKLREGMPMGGKVTLRRDRMWSFLTKLINVALPRVRDFNGTSLKSFDGRGNYAIGIKEEIIFPEISFDKIRKLKGMDIILVTSATNDKEAFALLKKLGIPFAKANN</sequence>
<dbReference type="Pfam" id="PF00281">
    <property type="entry name" value="Ribosomal_L5"/>
    <property type="match status" value="1"/>
</dbReference>
<evidence type="ECO:0000256" key="4">
    <source>
        <dbReference type="ARBA" id="ARBA00035245"/>
    </source>
</evidence>
<evidence type="ECO:0000259" key="9">
    <source>
        <dbReference type="Pfam" id="PF00673"/>
    </source>
</evidence>
<dbReference type="GO" id="GO:0019843">
    <property type="term" value="F:rRNA binding"/>
    <property type="evidence" value="ECO:0007669"/>
    <property type="project" value="UniProtKB-UniRule"/>
</dbReference>
<evidence type="ECO:0000313" key="10">
    <source>
        <dbReference type="EMBL" id="PZW01619.1"/>
    </source>
</evidence>
<proteinExistence type="inferred from homology"/>
<dbReference type="AlphaFoldDB" id="A0A2W7GWL9"/>
<evidence type="ECO:0000256" key="6">
    <source>
        <dbReference type="HAMAP-Rule" id="MF_01333"/>
    </source>
</evidence>
<comment type="caution">
    <text evidence="10">The sequence shown here is derived from an EMBL/GenBank/DDBJ whole genome shotgun (WGS) entry which is preliminary data.</text>
</comment>
<dbReference type="HAMAP" id="MF_01333_B">
    <property type="entry name" value="Ribosomal_uL5_B"/>
    <property type="match status" value="1"/>
</dbReference>
<dbReference type="Gene3D" id="3.30.1440.10">
    <property type="match status" value="1"/>
</dbReference>
<dbReference type="SUPFAM" id="SSF55282">
    <property type="entry name" value="RL5-like"/>
    <property type="match status" value="1"/>
</dbReference>
<comment type="subunit">
    <text evidence="6">Part of the 50S ribosomal subunit; part of the 5S rRNA/L5/L18/L25 subcomplex. Contacts the 5S rRNA and the P site tRNA. Forms a bridge to the 30S subunit in the 70S ribosome.</text>
</comment>
<evidence type="ECO:0000256" key="5">
    <source>
        <dbReference type="ARBA" id="ARBA00058604"/>
    </source>
</evidence>
<dbReference type="GO" id="GO:0003735">
    <property type="term" value="F:structural constituent of ribosome"/>
    <property type="evidence" value="ECO:0007669"/>
    <property type="project" value="InterPro"/>
</dbReference>
<feature type="domain" description="Large ribosomal subunit protein uL5 C-terminal" evidence="9">
    <location>
        <begin position="86"/>
        <end position="179"/>
    </location>
</feature>
<dbReference type="NCBIfam" id="NF000585">
    <property type="entry name" value="PRK00010.1"/>
    <property type="match status" value="1"/>
</dbReference>
<dbReference type="Proteomes" id="UP000249646">
    <property type="component" value="Unassembled WGS sequence"/>
</dbReference>
<keyword evidence="3 6" id="KW-0687">Ribonucleoprotein</keyword>
<evidence type="ECO:0000256" key="2">
    <source>
        <dbReference type="ARBA" id="ARBA00022980"/>
    </source>
</evidence>
<keyword evidence="6" id="KW-0699">rRNA-binding</keyword>
<dbReference type="Pfam" id="PF00673">
    <property type="entry name" value="Ribosomal_L5_C"/>
    <property type="match status" value="1"/>
</dbReference>
<keyword evidence="11" id="KW-1185">Reference proteome</keyword>
<dbReference type="PANTHER" id="PTHR11994">
    <property type="entry name" value="60S RIBOSOMAL PROTEIN L11-RELATED"/>
    <property type="match status" value="1"/>
</dbReference>
<evidence type="ECO:0000256" key="1">
    <source>
        <dbReference type="ARBA" id="ARBA00008553"/>
    </source>
</evidence>
<dbReference type="GO" id="GO:0000049">
    <property type="term" value="F:tRNA binding"/>
    <property type="evidence" value="ECO:0007669"/>
    <property type="project" value="UniProtKB-UniRule"/>
</dbReference>
<dbReference type="GO" id="GO:1990904">
    <property type="term" value="C:ribonucleoprotein complex"/>
    <property type="evidence" value="ECO:0007669"/>
    <property type="project" value="UniProtKB-KW"/>
</dbReference>
<evidence type="ECO:0000256" key="7">
    <source>
        <dbReference type="RuleBase" id="RU003930"/>
    </source>
</evidence>
<dbReference type="InterPro" id="IPR020930">
    <property type="entry name" value="Ribosomal_uL5_bac-type"/>
</dbReference>